<reference evidence="2 3" key="1">
    <citation type="submission" date="2021-06" db="EMBL/GenBank/DDBJ databases">
        <authorList>
            <person name="Palmer J.M."/>
        </authorList>
    </citation>
    <scope>NUCLEOTIDE SEQUENCE [LARGE SCALE GENOMIC DNA]</scope>
    <source>
        <strain evidence="3">if_2019</strain>
        <tissue evidence="2">Muscle</tissue>
    </source>
</reference>
<feature type="compositionally biased region" description="Polar residues" evidence="1">
    <location>
        <begin position="71"/>
        <end position="80"/>
    </location>
</feature>
<proteinExistence type="predicted"/>
<comment type="caution">
    <text evidence="2">The sequence shown here is derived from an EMBL/GenBank/DDBJ whole genome shotgun (WGS) entry which is preliminary data.</text>
</comment>
<gene>
    <name evidence="2" type="ORF">ILYODFUR_033483</name>
</gene>
<accession>A0ABV0UL54</accession>
<dbReference type="Proteomes" id="UP001482620">
    <property type="component" value="Unassembled WGS sequence"/>
</dbReference>
<feature type="region of interest" description="Disordered" evidence="1">
    <location>
        <begin position="63"/>
        <end position="109"/>
    </location>
</feature>
<sequence length="109" mass="12157">MKMSKLCPISHCPSSGPTDLLVLQGQVQIGSRVLNVVLLLSHTLILVTGSSTWDLMAKNSEDLNKSMGRPAQNSQKNNHICQEKREMKYRSKPSRLRSARKKESGLQNP</sequence>
<feature type="compositionally biased region" description="Basic residues" evidence="1">
    <location>
        <begin position="90"/>
        <end position="100"/>
    </location>
</feature>
<protein>
    <submittedName>
        <fullName evidence="2">Uncharacterized protein</fullName>
    </submittedName>
</protein>
<name>A0ABV0UL54_9TELE</name>
<evidence type="ECO:0000313" key="2">
    <source>
        <dbReference type="EMBL" id="MEQ2245958.1"/>
    </source>
</evidence>
<organism evidence="2 3">
    <name type="scientific">Ilyodon furcidens</name>
    <name type="common">goldbreast splitfin</name>
    <dbReference type="NCBI Taxonomy" id="33524"/>
    <lineage>
        <taxon>Eukaryota</taxon>
        <taxon>Metazoa</taxon>
        <taxon>Chordata</taxon>
        <taxon>Craniata</taxon>
        <taxon>Vertebrata</taxon>
        <taxon>Euteleostomi</taxon>
        <taxon>Actinopterygii</taxon>
        <taxon>Neopterygii</taxon>
        <taxon>Teleostei</taxon>
        <taxon>Neoteleostei</taxon>
        <taxon>Acanthomorphata</taxon>
        <taxon>Ovalentaria</taxon>
        <taxon>Atherinomorphae</taxon>
        <taxon>Cyprinodontiformes</taxon>
        <taxon>Goodeidae</taxon>
        <taxon>Ilyodon</taxon>
    </lineage>
</organism>
<evidence type="ECO:0000256" key="1">
    <source>
        <dbReference type="SAM" id="MobiDB-lite"/>
    </source>
</evidence>
<keyword evidence="3" id="KW-1185">Reference proteome</keyword>
<evidence type="ECO:0000313" key="3">
    <source>
        <dbReference type="Proteomes" id="UP001482620"/>
    </source>
</evidence>
<dbReference type="EMBL" id="JAHRIQ010075223">
    <property type="protein sequence ID" value="MEQ2245958.1"/>
    <property type="molecule type" value="Genomic_DNA"/>
</dbReference>